<feature type="transmembrane region" description="Helical" evidence="1">
    <location>
        <begin position="27"/>
        <end position="46"/>
    </location>
</feature>
<gene>
    <name evidence="2" type="ORF">LRS37_16065</name>
</gene>
<dbReference type="RefSeq" id="WP_231315280.1">
    <property type="nucleotide sequence ID" value="NZ_JAJODE010000071.1"/>
</dbReference>
<accession>A0ABS8QLY4</accession>
<keyword evidence="1" id="KW-0812">Transmembrane</keyword>
<keyword evidence="1" id="KW-0472">Membrane</keyword>
<organism evidence="2 3">
    <name type="scientific">Neobacillus sedimentimangrovi</name>
    <dbReference type="NCBI Taxonomy" id="2699460"/>
    <lineage>
        <taxon>Bacteria</taxon>
        <taxon>Bacillati</taxon>
        <taxon>Bacillota</taxon>
        <taxon>Bacilli</taxon>
        <taxon>Bacillales</taxon>
        <taxon>Bacillaceae</taxon>
        <taxon>Neobacillus</taxon>
    </lineage>
</organism>
<name>A0ABS8QLY4_9BACI</name>
<keyword evidence="3" id="KW-1185">Reference proteome</keyword>
<proteinExistence type="predicted"/>
<dbReference type="Proteomes" id="UP001162836">
    <property type="component" value="Unassembled WGS sequence"/>
</dbReference>
<reference evidence="2 3" key="1">
    <citation type="journal article" date="2023" name="Antonie Van Leeuwenhoek">
        <title>Unveiling the genomic potential of a novel thermostable glycoside hydrolases producing Neobacillus sedimentimangrovi UE25.</title>
        <authorList>
            <person name="Ejaz U."/>
            <person name="Saleem F."/>
            <person name="Rashid R."/>
            <person name="Hasan K.A."/>
            <person name="Syed M.N."/>
            <person name="Sohail M."/>
        </authorList>
    </citation>
    <scope>NUCLEOTIDE SEQUENCE [LARGE SCALE GENOMIC DNA]</scope>
    <source>
        <strain evidence="2 3">UE25</strain>
    </source>
</reference>
<evidence type="ECO:0000256" key="1">
    <source>
        <dbReference type="SAM" id="Phobius"/>
    </source>
</evidence>
<dbReference type="EMBL" id="JAJODE010000071">
    <property type="protein sequence ID" value="MCD4840326.1"/>
    <property type="molecule type" value="Genomic_DNA"/>
</dbReference>
<evidence type="ECO:0000313" key="3">
    <source>
        <dbReference type="Proteomes" id="UP001162836"/>
    </source>
</evidence>
<keyword evidence="1" id="KW-1133">Transmembrane helix</keyword>
<evidence type="ECO:0000313" key="2">
    <source>
        <dbReference type="EMBL" id="MCD4840326.1"/>
    </source>
</evidence>
<comment type="caution">
    <text evidence="2">The sequence shown here is derived from an EMBL/GenBank/DDBJ whole genome shotgun (WGS) entry which is preliminary data.</text>
</comment>
<sequence length="234" mass="27392">MYRLIILFVLVQLAILARYVVYEAFDPISYGTTYIFLFAAFIIYFVSKSSTKKELQYEPRQISSWSFLNKQSVFTIEKPFYKGEVKRGTIQRRFLKKWHYFIADLLGSKFFLALTIKIDGVQFDIKPTKEKFFSKQDYWTIYKNGEMVGTAKTVVDIKNTVKLKEVIEFQIGENSYYTAAATVTSHISLIHKDEEIGEMKRNHIICNVYVIDVKDDSPEKIIALILHAFYYKNA</sequence>
<protein>
    <submittedName>
        <fullName evidence="2">Uncharacterized protein</fullName>
    </submittedName>
</protein>